<comment type="similarity">
    <text evidence="3 15">Belongs to the anthranilate synthase component I family.</text>
</comment>
<dbReference type="EC" id="4.1.3.27" evidence="5 15"/>
<name>A0A380MKV5_9GAMM</name>
<evidence type="ECO:0000256" key="9">
    <source>
        <dbReference type="ARBA" id="ARBA00022822"/>
    </source>
</evidence>
<keyword evidence="19" id="KW-1185">Reference proteome</keyword>
<evidence type="ECO:0000256" key="1">
    <source>
        <dbReference type="ARBA" id="ARBA00001946"/>
    </source>
</evidence>
<dbReference type="GO" id="GO:0004049">
    <property type="term" value="F:anthranilate synthase activity"/>
    <property type="evidence" value="ECO:0007669"/>
    <property type="project" value="UniProtKB-EC"/>
</dbReference>
<comment type="pathway">
    <text evidence="2 15">Amino-acid biosynthesis; L-tryptophan biosynthesis; L-tryptophan from chorismate: step 1/5.</text>
</comment>
<proteinExistence type="inferred from homology"/>
<evidence type="ECO:0000313" key="18">
    <source>
        <dbReference type="EMBL" id="SUO91669.1"/>
    </source>
</evidence>
<dbReference type="GO" id="GO:0046872">
    <property type="term" value="F:metal ion binding"/>
    <property type="evidence" value="ECO:0007669"/>
    <property type="project" value="UniProtKB-KW"/>
</dbReference>
<evidence type="ECO:0000256" key="6">
    <source>
        <dbReference type="ARBA" id="ARBA00020653"/>
    </source>
</evidence>
<keyword evidence="12 15" id="KW-0456">Lyase</keyword>
<comment type="catalytic activity">
    <reaction evidence="14 15">
        <text>chorismate + L-glutamine = anthranilate + pyruvate + L-glutamate + H(+)</text>
        <dbReference type="Rhea" id="RHEA:21732"/>
        <dbReference type="ChEBI" id="CHEBI:15361"/>
        <dbReference type="ChEBI" id="CHEBI:15378"/>
        <dbReference type="ChEBI" id="CHEBI:16567"/>
        <dbReference type="ChEBI" id="CHEBI:29748"/>
        <dbReference type="ChEBI" id="CHEBI:29985"/>
        <dbReference type="ChEBI" id="CHEBI:58359"/>
        <dbReference type="EC" id="4.1.3.27"/>
    </reaction>
</comment>
<dbReference type="InterPro" id="IPR015890">
    <property type="entry name" value="Chorismate_C"/>
</dbReference>
<dbReference type="Gene3D" id="3.60.120.10">
    <property type="entry name" value="Anthranilate synthase"/>
    <property type="match status" value="1"/>
</dbReference>
<keyword evidence="11 15" id="KW-0057">Aromatic amino acid biosynthesis</keyword>
<comment type="subunit">
    <text evidence="4 15">Heterotetramer consisting of two non-identical subunits: a beta subunit (TrpG) and a large alpha subunit (TrpE).</text>
</comment>
<dbReference type="InterPro" id="IPR019999">
    <property type="entry name" value="Anth_synth_I-like"/>
</dbReference>
<comment type="cofactor">
    <cofactor evidence="1 15">
        <name>Mg(2+)</name>
        <dbReference type="ChEBI" id="CHEBI:18420"/>
    </cofactor>
</comment>
<protein>
    <recommendedName>
        <fullName evidence="6 15">Anthranilate synthase component 1</fullName>
        <ecNumber evidence="5 15">4.1.3.27</ecNumber>
    </recommendedName>
</protein>
<dbReference type="Proteomes" id="UP000254575">
    <property type="component" value="Unassembled WGS sequence"/>
</dbReference>
<feature type="domain" description="Chorismate-utilising enzyme C-terminal" evidence="16">
    <location>
        <begin position="213"/>
        <end position="465"/>
    </location>
</feature>
<keyword evidence="10 15" id="KW-0460">Magnesium</keyword>
<dbReference type="PRINTS" id="PR00095">
    <property type="entry name" value="ANTSNTHASEI"/>
</dbReference>
<evidence type="ECO:0000256" key="13">
    <source>
        <dbReference type="ARBA" id="ARBA00025634"/>
    </source>
</evidence>
<evidence type="ECO:0000256" key="3">
    <source>
        <dbReference type="ARBA" id="ARBA00009562"/>
    </source>
</evidence>
<dbReference type="GO" id="GO:0000162">
    <property type="term" value="P:L-tryptophan biosynthetic process"/>
    <property type="evidence" value="ECO:0007669"/>
    <property type="project" value="UniProtKB-UniPathway"/>
</dbReference>
<evidence type="ECO:0000256" key="2">
    <source>
        <dbReference type="ARBA" id="ARBA00004873"/>
    </source>
</evidence>
<evidence type="ECO:0000313" key="19">
    <source>
        <dbReference type="Proteomes" id="UP000254575"/>
    </source>
</evidence>
<dbReference type="Pfam" id="PF00425">
    <property type="entry name" value="Chorismate_bind"/>
    <property type="match status" value="1"/>
</dbReference>
<reference evidence="18 19" key="1">
    <citation type="submission" date="2018-06" db="EMBL/GenBank/DDBJ databases">
        <authorList>
            <consortium name="Pathogen Informatics"/>
            <person name="Doyle S."/>
        </authorList>
    </citation>
    <scope>NUCLEOTIDE SEQUENCE [LARGE SCALE GENOMIC DNA]</scope>
    <source>
        <strain evidence="18 19">NCTC10717</strain>
    </source>
</reference>
<dbReference type="EMBL" id="UHIA01000003">
    <property type="protein sequence ID" value="SUO91669.1"/>
    <property type="molecule type" value="Genomic_DNA"/>
</dbReference>
<evidence type="ECO:0000256" key="10">
    <source>
        <dbReference type="ARBA" id="ARBA00022842"/>
    </source>
</evidence>
<dbReference type="RefSeq" id="WP_115217577.1">
    <property type="nucleotide sequence ID" value="NZ_UHIA01000003.1"/>
</dbReference>
<comment type="function">
    <text evidence="13 15">Part of a heterotetrameric complex that catalyzes the two-step biosynthesis of anthranilate, an intermediate in the biosynthesis of L-tryptophan. In the first step, the glutamine-binding beta subunit (TrpG) of anthranilate synthase (AS) provides the glutamine amidotransferase activity which generates ammonia as a substrate that, along with chorismate, is used in the second step, catalyzed by the large alpha subunit of AS (TrpE) to produce anthranilate. In the absence of TrpG, TrpE can synthesize anthranilate directly from chorismate and high concentrations of ammonia.</text>
</comment>
<accession>A0A380MKV5</accession>
<dbReference type="SUPFAM" id="SSF56322">
    <property type="entry name" value="ADC synthase"/>
    <property type="match status" value="1"/>
</dbReference>
<organism evidence="18 19">
    <name type="scientific">Suttonella indologenes</name>
    <dbReference type="NCBI Taxonomy" id="13276"/>
    <lineage>
        <taxon>Bacteria</taxon>
        <taxon>Pseudomonadati</taxon>
        <taxon>Pseudomonadota</taxon>
        <taxon>Gammaproteobacteria</taxon>
        <taxon>Cardiobacteriales</taxon>
        <taxon>Cardiobacteriaceae</taxon>
        <taxon>Suttonella</taxon>
    </lineage>
</organism>
<sequence>MNTDITHRVLRRKVLADTLTPVAIYQRLGNAPYSYLLESVEGGERWARFSVVGLPADEWIQVKNGEIVHQRDGVEISRHSGDPFAFLEAFHAQRHVADIPEDLPFSGGLVGYFAYDCIGYIEKRLAKRPTNDVLQLPDMLFCVSDAVVVMDNLRGEANLLAIADCRKAEGIAQAEAKLDAMQATLFAPFASAPLALGEAKAERFRPQYEMGEDGYKAVVNKIKDYVAAGDVMQVVPSQRLHIDFDRPALDLYRALRITNPSPYMYVLNMGDHEIVGSSPEILARVENRKVTVRPIAGTRKRGQTMEEDLALEADLLADEKELAEHTMLIDLGRNDIGRVCKTGSVKVTEKMGIERYSHVMHIVSNVEGELADNAGALDVFKATFPAGTLSGASKVRAMEIIDEVELSRRGIYGGAIGYWAWKGNMDLAIAIRTGLIKNGKLYAQAGAGVVYDSNPDSEWQETLNKLGALIKAASMLI</sequence>
<dbReference type="InterPro" id="IPR006805">
    <property type="entry name" value="Anth_synth_I_N"/>
</dbReference>
<keyword evidence="7 15" id="KW-0028">Amino-acid biosynthesis</keyword>
<dbReference type="InterPro" id="IPR005256">
    <property type="entry name" value="Anth_synth_I_PabB"/>
</dbReference>
<keyword evidence="9 15" id="KW-0822">Tryptophan biosynthesis</keyword>
<evidence type="ECO:0000259" key="17">
    <source>
        <dbReference type="Pfam" id="PF04715"/>
    </source>
</evidence>
<evidence type="ECO:0000256" key="11">
    <source>
        <dbReference type="ARBA" id="ARBA00023141"/>
    </source>
</evidence>
<evidence type="ECO:0000256" key="12">
    <source>
        <dbReference type="ARBA" id="ARBA00023239"/>
    </source>
</evidence>
<dbReference type="InterPro" id="IPR005801">
    <property type="entry name" value="ADC_synthase"/>
</dbReference>
<evidence type="ECO:0000259" key="16">
    <source>
        <dbReference type="Pfam" id="PF00425"/>
    </source>
</evidence>
<evidence type="ECO:0000256" key="14">
    <source>
        <dbReference type="ARBA" id="ARBA00047683"/>
    </source>
</evidence>
<dbReference type="AlphaFoldDB" id="A0A380MKV5"/>
<evidence type="ECO:0000256" key="5">
    <source>
        <dbReference type="ARBA" id="ARBA00012266"/>
    </source>
</evidence>
<dbReference type="NCBIfam" id="TIGR00564">
    <property type="entry name" value="trpE_most"/>
    <property type="match status" value="1"/>
</dbReference>
<dbReference type="OrthoDB" id="9803598at2"/>
<evidence type="ECO:0000256" key="4">
    <source>
        <dbReference type="ARBA" id="ARBA00011575"/>
    </source>
</evidence>
<dbReference type="PANTHER" id="PTHR11236">
    <property type="entry name" value="AMINOBENZOATE/ANTHRANILATE SYNTHASE"/>
    <property type="match status" value="1"/>
</dbReference>
<evidence type="ECO:0000256" key="8">
    <source>
        <dbReference type="ARBA" id="ARBA00022723"/>
    </source>
</evidence>
<dbReference type="PANTHER" id="PTHR11236:SF48">
    <property type="entry name" value="ISOCHORISMATE SYNTHASE MENF"/>
    <property type="match status" value="1"/>
</dbReference>
<feature type="domain" description="Anthranilate synthase component I N-terminal" evidence="17">
    <location>
        <begin position="17"/>
        <end position="156"/>
    </location>
</feature>
<gene>
    <name evidence="15 18" type="primary">trpE</name>
    <name evidence="18" type="ORF">NCTC10717_00259</name>
</gene>
<dbReference type="Pfam" id="PF04715">
    <property type="entry name" value="Anth_synt_I_N"/>
    <property type="match status" value="1"/>
</dbReference>
<dbReference type="UniPathway" id="UPA00035">
    <property type="reaction ID" value="UER00040"/>
</dbReference>
<evidence type="ECO:0000256" key="15">
    <source>
        <dbReference type="RuleBase" id="RU364045"/>
    </source>
</evidence>
<keyword evidence="8 15" id="KW-0479">Metal-binding</keyword>
<evidence type="ECO:0000256" key="7">
    <source>
        <dbReference type="ARBA" id="ARBA00022605"/>
    </source>
</evidence>